<sequence>MEQGDARIFMVEAPVVAAADPFDPEGRTADLSWRRDIAPEPPVVHDPLVAGPGFGQWARRFGRVAGRHAAHLIPVMLLVALPMHFFVGRVDDTIVAAPALADLVGGFGLLLLPAMWLAYLAVSALPLVLSLAGAVGVALPAAAQGRRPRARRVWSLVSMRLRALWLWFAGFGLLTGGLPLLLTEEQVGAAGGLVAIGFAVGSTVALTFGGVLGCVVLIERGRGPRRAAHLLSHARPGGLLVAAAALTVVPRVADYALGGFAATAAGVVLVQLWAIAALVTYGQARRAVEPVTSRSLFAELDAPEE</sequence>
<keyword evidence="1" id="KW-1133">Transmembrane helix</keyword>
<feature type="transmembrane region" description="Helical" evidence="1">
    <location>
        <begin position="230"/>
        <end position="249"/>
    </location>
</feature>
<feature type="transmembrane region" description="Helical" evidence="1">
    <location>
        <begin position="255"/>
        <end position="279"/>
    </location>
</feature>
<organism evidence="2 3">
    <name type="scientific">Paractinoplanes abujensis</name>
    <dbReference type="NCBI Taxonomy" id="882441"/>
    <lineage>
        <taxon>Bacteria</taxon>
        <taxon>Bacillati</taxon>
        <taxon>Actinomycetota</taxon>
        <taxon>Actinomycetes</taxon>
        <taxon>Micromonosporales</taxon>
        <taxon>Micromonosporaceae</taxon>
        <taxon>Paractinoplanes</taxon>
    </lineage>
</organism>
<comment type="caution">
    <text evidence="2">The sequence shown here is derived from an EMBL/GenBank/DDBJ whole genome shotgun (WGS) entry which is preliminary data.</text>
</comment>
<feature type="transmembrane region" description="Helical" evidence="1">
    <location>
        <begin position="69"/>
        <end position="87"/>
    </location>
</feature>
<proteinExistence type="predicted"/>
<evidence type="ECO:0000313" key="3">
    <source>
        <dbReference type="Proteomes" id="UP000542742"/>
    </source>
</evidence>
<name>A0A7W7G525_9ACTN</name>
<evidence type="ECO:0000256" key="1">
    <source>
        <dbReference type="SAM" id="Phobius"/>
    </source>
</evidence>
<keyword evidence="1" id="KW-0812">Transmembrane</keyword>
<accession>A0A7W7G525</accession>
<feature type="transmembrane region" description="Helical" evidence="1">
    <location>
        <begin position="124"/>
        <end position="143"/>
    </location>
</feature>
<protein>
    <submittedName>
        <fullName evidence="2">Uncharacterized protein</fullName>
    </submittedName>
</protein>
<dbReference type="EMBL" id="JACHMF010000001">
    <property type="protein sequence ID" value="MBB4696502.1"/>
    <property type="molecule type" value="Genomic_DNA"/>
</dbReference>
<keyword evidence="1" id="KW-0472">Membrane</keyword>
<reference evidence="2 3" key="1">
    <citation type="submission" date="2020-08" db="EMBL/GenBank/DDBJ databases">
        <title>Sequencing the genomes of 1000 actinobacteria strains.</title>
        <authorList>
            <person name="Klenk H.-P."/>
        </authorList>
    </citation>
    <scope>NUCLEOTIDE SEQUENCE [LARGE SCALE GENOMIC DNA]</scope>
    <source>
        <strain evidence="2 3">DSM 45518</strain>
    </source>
</reference>
<dbReference type="RefSeq" id="WP_184954729.1">
    <property type="nucleotide sequence ID" value="NZ_BOMC01000023.1"/>
</dbReference>
<dbReference type="AlphaFoldDB" id="A0A7W7G525"/>
<keyword evidence="3" id="KW-1185">Reference proteome</keyword>
<dbReference type="Proteomes" id="UP000542742">
    <property type="component" value="Unassembled WGS sequence"/>
</dbReference>
<feature type="transmembrane region" description="Helical" evidence="1">
    <location>
        <begin position="194"/>
        <end position="218"/>
    </location>
</feature>
<feature type="transmembrane region" description="Helical" evidence="1">
    <location>
        <begin position="164"/>
        <end position="182"/>
    </location>
</feature>
<evidence type="ECO:0000313" key="2">
    <source>
        <dbReference type="EMBL" id="MBB4696502.1"/>
    </source>
</evidence>
<gene>
    <name evidence="2" type="ORF">BKA14_006650</name>
</gene>
<feature type="transmembrane region" description="Helical" evidence="1">
    <location>
        <begin position="99"/>
        <end position="118"/>
    </location>
</feature>